<evidence type="ECO:0000313" key="4">
    <source>
        <dbReference type="Proteomes" id="UP001528850"/>
    </source>
</evidence>
<dbReference type="Pfam" id="PF00534">
    <property type="entry name" value="Glycos_transf_1"/>
    <property type="match status" value="1"/>
</dbReference>
<dbReference type="InterPro" id="IPR001296">
    <property type="entry name" value="Glyco_trans_1"/>
</dbReference>
<dbReference type="Proteomes" id="UP001528850">
    <property type="component" value="Unassembled WGS sequence"/>
</dbReference>
<protein>
    <submittedName>
        <fullName evidence="3">Glycosyltransferase</fullName>
        <ecNumber evidence="3">2.4.-.-</ecNumber>
    </submittedName>
</protein>
<accession>A0ABT6BFP8</accession>
<dbReference type="PANTHER" id="PTHR46401">
    <property type="entry name" value="GLYCOSYLTRANSFERASE WBBK-RELATED"/>
    <property type="match status" value="1"/>
</dbReference>
<dbReference type="SUPFAM" id="SSF53756">
    <property type="entry name" value="UDP-Glycosyltransferase/glycogen phosphorylase"/>
    <property type="match status" value="1"/>
</dbReference>
<dbReference type="Gene3D" id="3.40.50.2000">
    <property type="entry name" value="Glycogen Phosphorylase B"/>
    <property type="match status" value="1"/>
</dbReference>
<comment type="caution">
    <text evidence="3">The sequence shown here is derived from an EMBL/GenBank/DDBJ whole genome shotgun (WGS) entry which is preliminary data.</text>
</comment>
<dbReference type="EC" id="2.4.-.-" evidence="3"/>
<keyword evidence="3" id="KW-0328">Glycosyltransferase</keyword>
<evidence type="ECO:0000259" key="2">
    <source>
        <dbReference type="Pfam" id="PF00534"/>
    </source>
</evidence>
<keyword evidence="1 3" id="KW-0808">Transferase</keyword>
<reference evidence="3 4" key="1">
    <citation type="journal article" date="2024" name="Curr. Microbiol.">
        <title>Luteibacter sahnii sp. nov., A Novel Yellow-Colored Xanthomonadin Pigment Producing Probiotic Bacterium from Healthy Rice Seed Microbiome.</title>
        <authorList>
            <person name="Jaiswal G."/>
            <person name="Rana R."/>
            <person name="Nayak P.K."/>
            <person name="Chouhan R."/>
            <person name="Gandhi S.G."/>
            <person name="Patel H.K."/>
            <person name="Patil P.B."/>
        </authorList>
    </citation>
    <scope>NUCLEOTIDE SEQUENCE [LARGE SCALE GENOMIC DNA]</scope>
    <source>
        <strain evidence="3 4">PPL201</strain>
    </source>
</reference>
<keyword evidence="4" id="KW-1185">Reference proteome</keyword>
<proteinExistence type="predicted"/>
<dbReference type="RefSeq" id="WP_320552517.1">
    <property type="nucleotide sequence ID" value="NZ_JAQLOK010000009.1"/>
</dbReference>
<dbReference type="GO" id="GO:0016757">
    <property type="term" value="F:glycosyltransferase activity"/>
    <property type="evidence" value="ECO:0007669"/>
    <property type="project" value="UniProtKB-KW"/>
</dbReference>
<dbReference type="PANTHER" id="PTHR46401:SF2">
    <property type="entry name" value="GLYCOSYLTRANSFERASE WBBK-RELATED"/>
    <property type="match status" value="1"/>
</dbReference>
<dbReference type="EMBL" id="JARJJS010000008">
    <property type="protein sequence ID" value="MDF4026921.1"/>
    <property type="molecule type" value="Genomic_DNA"/>
</dbReference>
<organism evidence="3 4">
    <name type="scientific">Luteibacter sahnii</name>
    <dbReference type="NCBI Taxonomy" id="3021977"/>
    <lineage>
        <taxon>Bacteria</taxon>
        <taxon>Pseudomonadati</taxon>
        <taxon>Pseudomonadota</taxon>
        <taxon>Gammaproteobacteria</taxon>
        <taxon>Lysobacterales</taxon>
        <taxon>Rhodanobacteraceae</taxon>
        <taxon>Luteibacter</taxon>
    </lineage>
</organism>
<sequence>MEDRKVINFDARCLQDLGYRSSGIGTYARWLLGRLRESQGFRVKLVVHPEDRYFMGLSEGPDVEMMPWGDMGSGIYFNPSLMTHGSDPLDLARARGLTTVGVIHDLIPLRRPSESSDYDLKLFKGMLDKSRGLDGIVTNSLCTLGDYRSWREADTPSFVIHPGSRFEGCRLEVAAAKDVVRSVLKIDSPYVFFAVADHPRKNMALALRAAPALRALGFATVVGGGVSAATVRHLGRSHDLSAITFTPRLSDHDLAATYVGAEAVVVPSFDEGFSLPVTEALNLGCKVIASAIPAHREQVLDSRRLFEPDDLDGFLASFHATSTCMGTRHVTFEHSREMACFLDWVENRPPR</sequence>
<evidence type="ECO:0000256" key="1">
    <source>
        <dbReference type="ARBA" id="ARBA00022679"/>
    </source>
</evidence>
<feature type="domain" description="Glycosyl transferase family 1" evidence="2">
    <location>
        <begin position="186"/>
        <end position="308"/>
    </location>
</feature>
<gene>
    <name evidence="3" type="ORF">P3W24_18250</name>
</gene>
<name>A0ABT6BFP8_9GAMM</name>
<evidence type="ECO:0000313" key="3">
    <source>
        <dbReference type="EMBL" id="MDF4026921.1"/>
    </source>
</evidence>